<organism evidence="1 2">
    <name type="scientific">Giardia muris</name>
    <dbReference type="NCBI Taxonomy" id="5742"/>
    <lineage>
        <taxon>Eukaryota</taxon>
        <taxon>Metamonada</taxon>
        <taxon>Diplomonadida</taxon>
        <taxon>Hexamitidae</taxon>
        <taxon>Giardiinae</taxon>
        <taxon>Giardia</taxon>
    </lineage>
</organism>
<keyword evidence="2" id="KW-1185">Reference proteome</keyword>
<name>A0A4Z1SV53_GIAMU</name>
<proteinExistence type="predicted"/>
<evidence type="ECO:0000313" key="1">
    <source>
        <dbReference type="EMBL" id="TNJ27468.1"/>
    </source>
</evidence>
<accession>A0A4Z1SV53</accession>
<protein>
    <submittedName>
        <fullName evidence="1">Uncharacterized protein</fullName>
    </submittedName>
</protein>
<gene>
    <name evidence="1" type="ORF">GMRT_12462</name>
</gene>
<reference evidence="1 2" key="1">
    <citation type="submission" date="2019-05" db="EMBL/GenBank/DDBJ databases">
        <title>The compact genome of Giardia muris reveals important steps in the evolution of intestinal protozoan parasites.</title>
        <authorList>
            <person name="Xu F."/>
            <person name="Jimenez-Gonzalez A."/>
            <person name="Einarsson E."/>
            <person name="Astvaldsson A."/>
            <person name="Peirasmaki D."/>
            <person name="Eckmann L."/>
            <person name="Andersson J.O."/>
            <person name="Svard S.G."/>
            <person name="Jerlstrom-Hultqvist J."/>
        </authorList>
    </citation>
    <scope>NUCLEOTIDE SEQUENCE [LARGE SCALE GENOMIC DNA]</scope>
    <source>
        <strain evidence="1 2">Roberts-Thomson</strain>
    </source>
</reference>
<comment type="caution">
    <text evidence="1">The sequence shown here is derived from an EMBL/GenBank/DDBJ whole genome shotgun (WGS) entry which is preliminary data.</text>
</comment>
<dbReference type="Proteomes" id="UP000315496">
    <property type="component" value="Chromosome 3"/>
</dbReference>
<dbReference type="AlphaFoldDB" id="A0A4Z1SV53"/>
<dbReference type="VEuPathDB" id="GiardiaDB:GMRT_12462"/>
<dbReference type="EMBL" id="VDLU01000003">
    <property type="protein sequence ID" value="TNJ27468.1"/>
    <property type="molecule type" value="Genomic_DNA"/>
</dbReference>
<sequence>MASWHLTTVLGGSVEHEAILDILYSFAPVFRSTSFPCATCKFAPRYGCIITDKEFEVSVSCACGSRPLHHKEIHQLLSRYLHQHLIYEVIPVYLAILCKEPNICIAAWIPSHDGRLWKAGKLTPTRTPLSVFLALYDDIVKLCITSDLKVYIALIAEEKVIGRVHETAHDFRDCILVQSQLNESPHADKASNLAKLYLPTFEA</sequence>
<evidence type="ECO:0000313" key="2">
    <source>
        <dbReference type="Proteomes" id="UP000315496"/>
    </source>
</evidence>